<dbReference type="AlphaFoldDB" id="A0A699I6X1"/>
<protein>
    <submittedName>
        <fullName evidence="2">Uncharacterized protein</fullName>
    </submittedName>
</protein>
<reference evidence="2" key="1">
    <citation type="journal article" date="2019" name="Sci. Rep.">
        <title>Draft genome of Tanacetum cinerariifolium, the natural source of mosquito coil.</title>
        <authorList>
            <person name="Yamashiro T."/>
            <person name="Shiraishi A."/>
            <person name="Satake H."/>
            <person name="Nakayama K."/>
        </authorList>
    </citation>
    <scope>NUCLEOTIDE SEQUENCE</scope>
</reference>
<keyword evidence="1" id="KW-0812">Transmembrane</keyword>
<proteinExistence type="predicted"/>
<feature type="transmembrane region" description="Helical" evidence="1">
    <location>
        <begin position="274"/>
        <end position="293"/>
    </location>
</feature>
<keyword evidence="1" id="KW-1133">Transmembrane helix</keyword>
<accession>A0A699I6X1</accession>
<dbReference type="EMBL" id="BKCJ010253666">
    <property type="protein sequence ID" value="GEZ21910.1"/>
    <property type="molecule type" value="Genomic_DNA"/>
</dbReference>
<evidence type="ECO:0000313" key="2">
    <source>
        <dbReference type="EMBL" id="GEZ21910.1"/>
    </source>
</evidence>
<name>A0A699I6X1_TANCI</name>
<gene>
    <name evidence="2" type="ORF">Tci_493883</name>
</gene>
<sequence length="358" mass="40923">MERLNEENQAKIKEIYQVTYTSEHSRRFNSICYDDDEEHTIPLSDIISQLSPSIVITTSLHVLPIEDLEDSLIKGNEDFNTILEKESDEFIKSSVEDLVPIPSESEDTSRSDSECVLPSCDDFSPINVFKENPDVNPLFDEVFENIESKDSYDSILDEPDLLVTPLSDANEDKCFNPRGDFDKIDAFLDIDTSTDVKDGYHDSGGDIIYLESLLTSETISSHPSEVFLDHDTKSLKDESVIDDSKNMVKIFDPEIHEKFFSPTYVILPFTDRRYIFFTYVVQILLLYFTYLVVSPFLFSFGSEDTIFDSGIFAFHFSHRSGTFISFNVYPNLFNESPMEICSSTCFTPNITMIWGESS</sequence>
<keyword evidence="1" id="KW-0472">Membrane</keyword>
<evidence type="ECO:0000256" key="1">
    <source>
        <dbReference type="SAM" id="Phobius"/>
    </source>
</evidence>
<comment type="caution">
    <text evidence="2">The sequence shown here is derived from an EMBL/GenBank/DDBJ whole genome shotgun (WGS) entry which is preliminary data.</text>
</comment>
<organism evidence="2">
    <name type="scientific">Tanacetum cinerariifolium</name>
    <name type="common">Dalmatian daisy</name>
    <name type="synonym">Chrysanthemum cinerariifolium</name>
    <dbReference type="NCBI Taxonomy" id="118510"/>
    <lineage>
        <taxon>Eukaryota</taxon>
        <taxon>Viridiplantae</taxon>
        <taxon>Streptophyta</taxon>
        <taxon>Embryophyta</taxon>
        <taxon>Tracheophyta</taxon>
        <taxon>Spermatophyta</taxon>
        <taxon>Magnoliopsida</taxon>
        <taxon>eudicotyledons</taxon>
        <taxon>Gunneridae</taxon>
        <taxon>Pentapetalae</taxon>
        <taxon>asterids</taxon>
        <taxon>campanulids</taxon>
        <taxon>Asterales</taxon>
        <taxon>Asteraceae</taxon>
        <taxon>Asteroideae</taxon>
        <taxon>Anthemideae</taxon>
        <taxon>Anthemidinae</taxon>
        <taxon>Tanacetum</taxon>
    </lineage>
</organism>